<dbReference type="EMBL" id="KN824880">
    <property type="protein sequence ID" value="KIK98791.1"/>
    <property type="molecule type" value="Genomic_DNA"/>
</dbReference>
<reference evidence="3" key="2">
    <citation type="submission" date="2015-01" db="EMBL/GenBank/DDBJ databases">
        <title>Evolutionary Origins and Diversification of the Mycorrhizal Mutualists.</title>
        <authorList>
            <consortium name="DOE Joint Genome Institute"/>
            <consortium name="Mycorrhizal Genomics Consortium"/>
            <person name="Kohler A."/>
            <person name="Kuo A."/>
            <person name="Nagy L.G."/>
            <person name="Floudas D."/>
            <person name="Copeland A."/>
            <person name="Barry K.W."/>
            <person name="Cichocki N."/>
            <person name="Veneault-Fourrey C."/>
            <person name="LaButti K."/>
            <person name="Lindquist E.A."/>
            <person name="Lipzen A."/>
            <person name="Lundell T."/>
            <person name="Morin E."/>
            <person name="Murat C."/>
            <person name="Riley R."/>
            <person name="Ohm R."/>
            <person name="Sun H."/>
            <person name="Tunlid A."/>
            <person name="Henrissat B."/>
            <person name="Grigoriev I.V."/>
            <person name="Hibbett D.S."/>
            <person name="Martin F."/>
        </authorList>
    </citation>
    <scope>NUCLEOTIDE SEQUENCE [LARGE SCALE GENOMIC DNA]</scope>
    <source>
        <strain evidence="3">Ve08.2h10</strain>
    </source>
</reference>
<reference evidence="2 3" key="1">
    <citation type="submission" date="2014-04" db="EMBL/GenBank/DDBJ databases">
        <authorList>
            <consortium name="DOE Joint Genome Institute"/>
            <person name="Kuo A."/>
            <person name="Kohler A."/>
            <person name="Jargeat P."/>
            <person name="Nagy L.G."/>
            <person name="Floudas D."/>
            <person name="Copeland A."/>
            <person name="Barry K.W."/>
            <person name="Cichocki N."/>
            <person name="Veneault-Fourrey C."/>
            <person name="LaButti K."/>
            <person name="Lindquist E.A."/>
            <person name="Lipzen A."/>
            <person name="Lundell T."/>
            <person name="Morin E."/>
            <person name="Murat C."/>
            <person name="Sun H."/>
            <person name="Tunlid A."/>
            <person name="Henrissat B."/>
            <person name="Grigoriev I.V."/>
            <person name="Hibbett D.S."/>
            <person name="Martin F."/>
            <person name="Nordberg H.P."/>
            <person name="Cantor M.N."/>
            <person name="Hua S.X."/>
        </authorList>
    </citation>
    <scope>NUCLEOTIDE SEQUENCE [LARGE SCALE GENOMIC DNA]</scope>
    <source>
        <strain evidence="2 3">Ve08.2h10</strain>
    </source>
</reference>
<dbReference type="SUPFAM" id="SSF56112">
    <property type="entry name" value="Protein kinase-like (PK-like)"/>
    <property type="match status" value="1"/>
</dbReference>
<dbReference type="InterPro" id="IPR011009">
    <property type="entry name" value="Kinase-like_dom_sf"/>
</dbReference>
<protein>
    <recommendedName>
        <fullName evidence="4">Protein kinase domain-containing protein</fullName>
    </recommendedName>
</protein>
<feature type="region of interest" description="Disordered" evidence="1">
    <location>
        <begin position="1"/>
        <end position="42"/>
    </location>
</feature>
<evidence type="ECO:0000313" key="3">
    <source>
        <dbReference type="Proteomes" id="UP000054538"/>
    </source>
</evidence>
<accession>A0A0D0E3J4</accession>
<dbReference type="AlphaFoldDB" id="A0A0D0E3J4"/>
<dbReference type="InParanoid" id="A0A0D0E3J4"/>
<feature type="region of interest" description="Disordered" evidence="1">
    <location>
        <begin position="97"/>
        <end position="122"/>
    </location>
</feature>
<dbReference type="STRING" id="930991.A0A0D0E3J4"/>
<organism evidence="2 3">
    <name type="scientific">Paxillus rubicundulus Ve08.2h10</name>
    <dbReference type="NCBI Taxonomy" id="930991"/>
    <lineage>
        <taxon>Eukaryota</taxon>
        <taxon>Fungi</taxon>
        <taxon>Dikarya</taxon>
        <taxon>Basidiomycota</taxon>
        <taxon>Agaricomycotina</taxon>
        <taxon>Agaricomycetes</taxon>
        <taxon>Agaricomycetidae</taxon>
        <taxon>Boletales</taxon>
        <taxon>Paxilineae</taxon>
        <taxon>Paxillaceae</taxon>
        <taxon>Paxillus</taxon>
    </lineage>
</organism>
<dbReference type="InterPro" id="IPR052396">
    <property type="entry name" value="Meiotic_Drive_Suppr_Kinase"/>
</dbReference>
<dbReference type="Proteomes" id="UP000054538">
    <property type="component" value="Unassembled WGS sequence"/>
</dbReference>
<feature type="non-terminal residue" evidence="2">
    <location>
        <position position="416"/>
    </location>
</feature>
<proteinExistence type="predicted"/>
<feature type="compositionally biased region" description="Polar residues" evidence="1">
    <location>
        <begin position="1"/>
        <end position="10"/>
    </location>
</feature>
<gene>
    <name evidence="2" type="ORF">PAXRUDRAFT_133405</name>
</gene>
<dbReference type="PANTHER" id="PTHR37171">
    <property type="entry name" value="SERINE/THREONINE-PROTEIN KINASE YRZF-RELATED"/>
    <property type="match status" value="1"/>
</dbReference>
<sequence length="416" mass="47169">MSSTGTQTQAEAGPSMPRATAQPLSRQPSWDGEPTYGATPSILPDHSHVPSCLDRTSVFFQVLTALYRPPPETPPWHRSQPRPDDIARCSAMINWTADHDTRSSDRSTASASSQPNSELDEPIYQPHGRWAWTHGLPIDDPTQLLSLRKGAQCSASIDSGSIADTEIKYICRRWRTSKQKEWYGFYSELALYKSERYLKPLQGDVVPHIIGVHIMPEAISVTMELPHSSFWIESSPSMPDVLKERVIAAFEKIHAQGVLHGDPELRHMLIGADGSVMIIDFGMSRAVREHESVGIERAEPEEFALEMRKVKYKLDYMGARKKEGDKVDDYLRRVRRNRKILELWERRSKGERVGRIPPYEEEPEEYKLEPPVNAQDFQEDWITASDDAPMRIVVPGQTPGELAKKVEAFVRILGEM</sequence>
<keyword evidence="3" id="KW-1185">Reference proteome</keyword>
<evidence type="ECO:0000256" key="1">
    <source>
        <dbReference type="SAM" id="MobiDB-lite"/>
    </source>
</evidence>
<evidence type="ECO:0000313" key="2">
    <source>
        <dbReference type="EMBL" id="KIK98791.1"/>
    </source>
</evidence>
<dbReference type="HOGENOM" id="CLU_661498_0_0_1"/>
<dbReference type="Gene3D" id="1.10.510.10">
    <property type="entry name" value="Transferase(Phosphotransferase) domain 1"/>
    <property type="match status" value="1"/>
</dbReference>
<evidence type="ECO:0008006" key="4">
    <source>
        <dbReference type="Google" id="ProtNLM"/>
    </source>
</evidence>
<dbReference type="PANTHER" id="PTHR37171:SF1">
    <property type="entry name" value="SERINE_THREONINE-PROTEIN KINASE YRZF-RELATED"/>
    <property type="match status" value="1"/>
</dbReference>
<dbReference type="OrthoDB" id="2687876at2759"/>
<name>A0A0D0E3J4_9AGAM</name>